<evidence type="ECO:0000256" key="6">
    <source>
        <dbReference type="NCBIfam" id="TIGR01227"/>
    </source>
</evidence>
<keyword evidence="4 5" id="KW-0464">Manganese</keyword>
<evidence type="ECO:0000256" key="8">
    <source>
        <dbReference type="PROSITE-ProRule" id="PRU00742"/>
    </source>
</evidence>
<feature type="binding site" evidence="5 7">
    <location>
        <position position="169"/>
    </location>
    <ligand>
        <name>Mn(2+)</name>
        <dbReference type="ChEBI" id="CHEBI:29035"/>
        <label>1</label>
    </ligand>
</feature>
<dbReference type="InterPro" id="IPR005923">
    <property type="entry name" value="HutG"/>
</dbReference>
<dbReference type="NCBIfam" id="TIGR01227">
    <property type="entry name" value="hutG"/>
    <property type="match status" value="1"/>
</dbReference>
<reference evidence="9" key="1">
    <citation type="submission" date="2016-08" db="EMBL/GenBank/DDBJ databases">
        <authorList>
            <person name="Seilhamer J.J."/>
        </authorList>
    </citation>
    <scope>NUCLEOTIDE SEQUENCE</scope>
    <source>
        <strain evidence="9">86</strain>
    </source>
</reference>
<dbReference type="GO" id="GO:0030145">
    <property type="term" value="F:manganese ion binding"/>
    <property type="evidence" value="ECO:0007669"/>
    <property type="project" value="UniProtKB-UniRule"/>
</dbReference>
<dbReference type="EMBL" id="FMJE01000004">
    <property type="protein sequence ID" value="SCM81934.1"/>
    <property type="molecule type" value="Genomic_DNA"/>
</dbReference>
<dbReference type="HAMAP" id="MF_00737">
    <property type="entry name" value="Formimidoylglutam"/>
    <property type="match status" value="1"/>
</dbReference>
<dbReference type="AlphaFoldDB" id="A0A212LWE1"/>
<dbReference type="Gene3D" id="3.40.800.10">
    <property type="entry name" value="Ureohydrolase domain"/>
    <property type="match status" value="1"/>
</dbReference>
<evidence type="ECO:0000256" key="3">
    <source>
        <dbReference type="ARBA" id="ARBA00022808"/>
    </source>
</evidence>
<dbReference type="GO" id="GO:0033389">
    <property type="term" value="P:putrescine biosynthetic process from arginine, via agmatine"/>
    <property type="evidence" value="ECO:0007669"/>
    <property type="project" value="TreeGrafter"/>
</dbReference>
<dbReference type="RefSeq" id="WP_075752583.1">
    <property type="nucleotide sequence ID" value="NZ_LT608335.1"/>
</dbReference>
<dbReference type="GO" id="GO:0019556">
    <property type="term" value="P:L-histidine catabolic process to glutamate and formamide"/>
    <property type="evidence" value="ECO:0007669"/>
    <property type="project" value="UniProtKB-UniRule"/>
</dbReference>
<evidence type="ECO:0000256" key="7">
    <source>
        <dbReference type="PIRSR" id="PIRSR036979-1"/>
    </source>
</evidence>
<keyword evidence="2 5" id="KW-0378">Hydrolase</keyword>
<keyword evidence="1 5" id="KW-0479">Metal-binding</keyword>
<comment type="function">
    <text evidence="5">Catalyzes the conversion of N-formimidoyl-L-glutamate to L-glutamate and formamide.</text>
</comment>
<name>A0A212LWE1_9FIRM</name>
<protein>
    <recommendedName>
        <fullName evidence="5 6">Formimidoylglutamase</fullName>
        <ecNumber evidence="5 6">3.5.3.8</ecNumber>
    </recommendedName>
    <alternativeName>
        <fullName evidence="5">Formiminoglutamase</fullName>
    </alternativeName>
    <alternativeName>
        <fullName evidence="5">Formiminoglutamate hydrolase</fullName>
    </alternativeName>
</protein>
<evidence type="ECO:0000313" key="9">
    <source>
        <dbReference type="EMBL" id="SCM81934.1"/>
    </source>
</evidence>
<accession>A0A212LWE1</accession>
<dbReference type="InterPro" id="IPR006035">
    <property type="entry name" value="Ureohydrolase"/>
</dbReference>
<comment type="pathway">
    <text evidence="5">Amino-acid degradation; L-histidine degradation into L-glutamate; L-glutamate from N-formimidoyl-L-glutamate (hydrolase route): step 1/1.</text>
</comment>
<dbReference type="GO" id="GO:0008783">
    <property type="term" value="F:agmatinase activity"/>
    <property type="evidence" value="ECO:0007669"/>
    <property type="project" value="TreeGrafter"/>
</dbReference>
<dbReference type="GO" id="GO:0019557">
    <property type="term" value="P:L-histidine catabolic process to glutamate and formate"/>
    <property type="evidence" value="ECO:0007669"/>
    <property type="project" value="UniProtKB-UniPathway"/>
</dbReference>
<dbReference type="PIRSF" id="PIRSF036979">
    <property type="entry name" value="Arginase"/>
    <property type="match status" value="1"/>
</dbReference>
<dbReference type="Pfam" id="PF00491">
    <property type="entry name" value="Arginase"/>
    <property type="match status" value="1"/>
</dbReference>
<comment type="similarity">
    <text evidence="5 8">Belongs to the arginase family.</text>
</comment>
<feature type="binding site" evidence="5 7">
    <location>
        <position position="136"/>
    </location>
    <ligand>
        <name>Mn(2+)</name>
        <dbReference type="ChEBI" id="CHEBI:29035"/>
        <label>1</label>
    </ligand>
</feature>
<evidence type="ECO:0000256" key="5">
    <source>
        <dbReference type="HAMAP-Rule" id="MF_00737"/>
    </source>
</evidence>
<feature type="binding site" evidence="5">
    <location>
        <position position="167"/>
    </location>
    <ligand>
        <name>Mn(2+)</name>
        <dbReference type="ChEBI" id="CHEBI:29035"/>
        <label>2</label>
    </ligand>
</feature>
<feature type="binding site" evidence="5">
    <location>
        <position position="165"/>
    </location>
    <ligand>
        <name>Mn(2+)</name>
        <dbReference type="ChEBI" id="CHEBI:29035"/>
        <label>2</label>
    </ligand>
</feature>
<dbReference type="CDD" id="cd09988">
    <property type="entry name" value="Formimidoylglutamase"/>
    <property type="match status" value="1"/>
</dbReference>
<sequence>MFDDRYLATDMNIWQGRTDSFDNYDAFRWHQWIRGWDLEKDTLLACNKQGFALVGFCCDEGIRRNKGREGAAMGPASIRRELANLPCSFSPEVMLVDAGDILCEDGNLTASQAALANAVCRIRSAGLFPIVLGGGHEVALGHYNGHVKFLNQSHDKPHVSIINFDAHFDLRPVHQKGSSGTMFRQIAEEALSQGQKFNYLCMGIQRTSNTLELFKTAERLGVTHVLAGDINSRKDEHVLDKLDDFTQANENIYLTICADVFSSAFAPGVSAAQPLGLHPEDVLRYIKHIIRTNKVVGFDIAEVSPRFDRDHTTASLAKILVFSVIDTICRLKGLAR</sequence>
<dbReference type="SUPFAM" id="SSF52768">
    <property type="entry name" value="Arginase/deacetylase"/>
    <property type="match status" value="1"/>
</dbReference>
<dbReference type="InterPro" id="IPR023696">
    <property type="entry name" value="Ureohydrolase_dom_sf"/>
</dbReference>
<feature type="binding site" evidence="7">
    <location>
        <position position="259"/>
    </location>
    <ligand>
        <name>Mn(2+)</name>
        <dbReference type="ChEBI" id="CHEBI:29035"/>
        <label>1</label>
    </ligand>
</feature>
<gene>
    <name evidence="5 9" type="primary">hutG</name>
    <name evidence="9" type="ORF">KL86SPO_40419</name>
</gene>
<comment type="catalytic activity">
    <reaction evidence="5">
        <text>N-formimidoyl-L-glutamate + H2O = formamide + L-glutamate</text>
        <dbReference type="Rhea" id="RHEA:22492"/>
        <dbReference type="ChEBI" id="CHEBI:15377"/>
        <dbReference type="ChEBI" id="CHEBI:16397"/>
        <dbReference type="ChEBI" id="CHEBI:29985"/>
        <dbReference type="ChEBI" id="CHEBI:58928"/>
        <dbReference type="EC" id="3.5.3.8"/>
    </reaction>
</comment>
<dbReference type="GO" id="GO:0050415">
    <property type="term" value="F:formimidoylglutamase activity"/>
    <property type="evidence" value="ECO:0007669"/>
    <property type="project" value="UniProtKB-UniRule"/>
</dbReference>
<dbReference type="PROSITE" id="PS51409">
    <property type="entry name" value="ARGINASE_2"/>
    <property type="match status" value="1"/>
</dbReference>
<proteinExistence type="inferred from homology"/>
<organism evidence="9">
    <name type="scientific">uncultured Sporomusa sp</name>
    <dbReference type="NCBI Taxonomy" id="307249"/>
    <lineage>
        <taxon>Bacteria</taxon>
        <taxon>Bacillati</taxon>
        <taxon>Bacillota</taxon>
        <taxon>Negativicutes</taxon>
        <taxon>Selenomonadales</taxon>
        <taxon>Sporomusaceae</taxon>
        <taxon>Sporomusa</taxon>
        <taxon>environmental samples</taxon>
    </lineage>
</organism>
<feature type="binding site" evidence="5">
    <location>
        <position position="257"/>
    </location>
    <ligand>
        <name>Mn(2+)</name>
        <dbReference type="ChEBI" id="CHEBI:29035"/>
        <label>2</label>
    </ligand>
</feature>
<keyword evidence="3 5" id="KW-0369">Histidine metabolism</keyword>
<comment type="cofactor">
    <cofactor evidence="5 7">
        <name>Mn(2+)</name>
        <dbReference type="ChEBI" id="CHEBI:29035"/>
    </cofactor>
    <text evidence="5 7">Binds 2 manganese ions per subunit.</text>
</comment>
<evidence type="ECO:0000256" key="4">
    <source>
        <dbReference type="ARBA" id="ARBA00023211"/>
    </source>
</evidence>
<dbReference type="UniPathway" id="UPA00379">
    <property type="reaction ID" value="UER00552"/>
</dbReference>
<dbReference type="EC" id="3.5.3.8" evidence="5 6"/>
<feature type="binding site" evidence="7">
    <location>
        <position position="167"/>
    </location>
    <ligand>
        <name>Mn(2+)</name>
        <dbReference type="ChEBI" id="CHEBI:29035"/>
        <label>1</label>
    </ligand>
</feature>
<evidence type="ECO:0000256" key="1">
    <source>
        <dbReference type="ARBA" id="ARBA00022723"/>
    </source>
</evidence>
<evidence type="ECO:0000256" key="2">
    <source>
        <dbReference type="ARBA" id="ARBA00022801"/>
    </source>
</evidence>
<feature type="binding site" evidence="5 7">
    <location>
        <position position="257"/>
    </location>
    <ligand>
        <name>Mn(2+)</name>
        <dbReference type="ChEBI" id="CHEBI:29035"/>
        <label>1</label>
    </ligand>
</feature>
<feature type="binding site" evidence="5">
    <location>
        <position position="259"/>
    </location>
    <ligand>
        <name>Mn(2+)</name>
        <dbReference type="ChEBI" id="CHEBI:29035"/>
        <label>2</label>
    </ligand>
</feature>
<dbReference type="PANTHER" id="PTHR11358">
    <property type="entry name" value="ARGINASE/AGMATINASE"/>
    <property type="match status" value="1"/>
</dbReference>
<dbReference type="PANTHER" id="PTHR11358:SF35">
    <property type="entry name" value="FORMIMIDOYLGLUTAMASE"/>
    <property type="match status" value="1"/>
</dbReference>
<feature type="binding site" evidence="5 7">
    <location>
        <position position="165"/>
    </location>
    <ligand>
        <name>Mn(2+)</name>
        <dbReference type="ChEBI" id="CHEBI:29035"/>
        <label>1</label>
    </ligand>
</feature>